<evidence type="ECO:0000259" key="10">
    <source>
        <dbReference type="Pfam" id="PF01431"/>
    </source>
</evidence>
<dbReference type="InterPro" id="IPR008753">
    <property type="entry name" value="Peptidase_M13_N"/>
</dbReference>
<keyword evidence="9" id="KW-0812">Transmembrane</keyword>
<evidence type="ECO:0000256" key="9">
    <source>
        <dbReference type="SAM" id="Phobius"/>
    </source>
</evidence>
<dbReference type="GO" id="GO:0004222">
    <property type="term" value="F:metalloendopeptidase activity"/>
    <property type="evidence" value="ECO:0007669"/>
    <property type="project" value="InterPro"/>
</dbReference>
<keyword evidence="9" id="KW-0472">Membrane</keyword>
<dbReference type="CDD" id="cd08662">
    <property type="entry name" value="M13"/>
    <property type="match status" value="1"/>
</dbReference>
<reference evidence="12 13" key="1">
    <citation type="journal article" date="2012" name="Science">
        <title>The Paleozoic origin of enzymatic lignin decomposition reconstructed from 31 fungal genomes.</title>
        <authorList>
            <person name="Floudas D."/>
            <person name="Binder M."/>
            <person name="Riley R."/>
            <person name="Barry K."/>
            <person name="Blanchette R.A."/>
            <person name="Henrissat B."/>
            <person name="Martinez A.T."/>
            <person name="Otillar R."/>
            <person name="Spatafora J.W."/>
            <person name="Yadav J.S."/>
            <person name="Aerts A."/>
            <person name="Benoit I."/>
            <person name="Boyd A."/>
            <person name="Carlson A."/>
            <person name="Copeland A."/>
            <person name="Coutinho P.M."/>
            <person name="de Vries R.P."/>
            <person name="Ferreira P."/>
            <person name="Findley K."/>
            <person name="Foster B."/>
            <person name="Gaskell J."/>
            <person name="Glotzer D."/>
            <person name="Gorecki P."/>
            <person name="Heitman J."/>
            <person name="Hesse C."/>
            <person name="Hori C."/>
            <person name="Igarashi K."/>
            <person name="Jurgens J.A."/>
            <person name="Kallen N."/>
            <person name="Kersten P."/>
            <person name="Kohler A."/>
            <person name="Kuees U."/>
            <person name="Kumar T.K.A."/>
            <person name="Kuo A."/>
            <person name="LaButti K."/>
            <person name="Larrondo L.F."/>
            <person name="Lindquist E."/>
            <person name="Ling A."/>
            <person name="Lombard V."/>
            <person name="Lucas S."/>
            <person name="Lundell T."/>
            <person name="Martin R."/>
            <person name="McLaughlin D.J."/>
            <person name="Morgenstern I."/>
            <person name="Morin E."/>
            <person name="Murat C."/>
            <person name="Nagy L.G."/>
            <person name="Nolan M."/>
            <person name="Ohm R.A."/>
            <person name="Patyshakuliyeva A."/>
            <person name="Rokas A."/>
            <person name="Ruiz-Duenas F.J."/>
            <person name="Sabat G."/>
            <person name="Salamov A."/>
            <person name="Samejima M."/>
            <person name="Schmutz J."/>
            <person name="Slot J.C."/>
            <person name="St John F."/>
            <person name="Stenlid J."/>
            <person name="Sun H."/>
            <person name="Sun S."/>
            <person name="Syed K."/>
            <person name="Tsang A."/>
            <person name="Wiebenga A."/>
            <person name="Young D."/>
            <person name="Pisabarro A."/>
            <person name="Eastwood D.C."/>
            <person name="Martin F."/>
            <person name="Cullen D."/>
            <person name="Grigoriev I.V."/>
            <person name="Hibbett D.S."/>
        </authorList>
    </citation>
    <scope>NUCLEOTIDE SEQUENCE</scope>
    <source>
        <strain evidence="13">FP-58527</strain>
    </source>
</reference>
<dbReference type="AlphaFoldDB" id="S8ELY8"/>
<dbReference type="Pfam" id="PF01431">
    <property type="entry name" value="Peptidase_M13"/>
    <property type="match status" value="1"/>
</dbReference>
<comment type="similarity">
    <text evidence="2">Belongs to the peptidase M13 family.</text>
</comment>
<feature type="domain" description="Peptidase M13 C-terminal" evidence="10">
    <location>
        <begin position="596"/>
        <end position="806"/>
    </location>
</feature>
<evidence type="ECO:0000313" key="12">
    <source>
        <dbReference type="EMBL" id="EPT06082.1"/>
    </source>
</evidence>
<comment type="cofactor">
    <cofactor evidence="1">
        <name>Zn(2+)</name>
        <dbReference type="ChEBI" id="CHEBI:29105"/>
    </cofactor>
</comment>
<dbReference type="STRING" id="743788.S8ELY8"/>
<dbReference type="InterPro" id="IPR018497">
    <property type="entry name" value="Peptidase_M13_C"/>
</dbReference>
<evidence type="ECO:0000256" key="7">
    <source>
        <dbReference type="ARBA" id="ARBA00023049"/>
    </source>
</evidence>
<feature type="compositionally biased region" description="Basic and acidic residues" evidence="8">
    <location>
        <begin position="312"/>
        <end position="325"/>
    </location>
</feature>
<dbReference type="PANTHER" id="PTHR11733:SF167">
    <property type="entry name" value="FI17812P1-RELATED"/>
    <property type="match status" value="1"/>
</dbReference>
<evidence type="ECO:0000256" key="2">
    <source>
        <dbReference type="ARBA" id="ARBA00007357"/>
    </source>
</evidence>
<dbReference type="PANTHER" id="PTHR11733">
    <property type="entry name" value="ZINC METALLOPROTEASE FAMILY M13 NEPRILYSIN-RELATED"/>
    <property type="match status" value="1"/>
</dbReference>
<dbReference type="GO" id="GO:0016485">
    <property type="term" value="P:protein processing"/>
    <property type="evidence" value="ECO:0007669"/>
    <property type="project" value="TreeGrafter"/>
</dbReference>
<evidence type="ECO:0000256" key="1">
    <source>
        <dbReference type="ARBA" id="ARBA00001947"/>
    </source>
</evidence>
<feature type="domain" description="Peptidase M13 N-terminal" evidence="11">
    <location>
        <begin position="79"/>
        <end position="535"/>
    </location>
</feature>
<dbReference type="SUPFAM" id="SSF55486">
    <property type="entry name" value="Metalloproteases ('zincins'), catalytic domain"/>
    <property type="match status" value="2"/>
</dbReference>
<evidence type="ECO:0000256" key="5">
    <source>
        <dbReference type="ARBA" id="ARBA00022801"/>
    </source>
</evidence>
<dbReference type="EMBL" id="KE504122">
    <property type="protein sequence ID" value="EPT06082.1"/>
    <property type="molecule type" value="Genomic_DNA"/>
</dbReference>
<feature type="region of interest" description="Disordered" evidence="8">
    <location>
        <begin position="304"/>
        <end position="325"/>
    </location>
</feature>
<evidence type="ECO:0000256" key="3">
    <source>
        <dbReference type="ARBA" id="ARBA00022670"/>
    </source>
</evidence>
<dbReference type="Proteomes" id="UP000015241">
    <property type="component" value="Unassembled WGS sequence"/>
</dbReference>
<protein>
    <submittedName>
        <fullName evidence="12">Metalloprotease</fullName>
    </submittedName>
</protein>
<dbReference type="GO" id="GO:0005886">
    <property type="term" value="C:plasma membrane"/>
    <property type="evidence" value="ECO:0007669"/>
    <property type="project" value="TreeGrafter"/>
</dbReference>
<dbReference type="OrthoDB" id="6475849at2759"/>
<dbReference type="eggNOG" id="KOG3624">
    <property type="taxonomic scope" value="Eukaryota"/>
</dbReference>
<gene>
    <name evidence="12" type="ORF">FOMPIDRAFT_133891</name>
</gene>
<dbReference type="InParanoid" id="S8ELY8"/>
<keyword evidence="3 12" id="KW-0645">Protease</keyword>
<evidence type="ECO:0000256" key="4">
    <source>
        <dbReference type="ARBA" id="ARBA00022723"/>
    </source>
</evidence>
<evidence type="ECO:0000313" key="13">
    <source>
        <dbReference type="Proteomes" id="UP000015241"/>
    </source>
</evidence>
<evidence type="ECO:0000256" key="8">
    <source>
        <dbReference type="SAM" id="MobiDB-lite"/>
    </source>
</evidence>
<dbReference type="InterPro" id="IPR042089">
    <property type="entry name" value="Peptidase_M13_dom_2"/>
</dbReference>
<dbReference type="Gene3D" id="1.10.1380.10">
    <property type="entry name" value="Neutral endopeptidase , domain2"/>
    <property type="match status" value="1"/>
</dbReference>
<keyword evidence="6" id="KW-0862">Zinc</keyword>
<sequence>MAIIQEPLTPLTKVLLVVALLFLLLSSIFIGLFAGAQHKLNGRGQEPPITVTSTPACLSADCIILSSSILSSLNTSQDPCENFYDFANGGWLKDHPIPSDKGVFGNFEALAQQNRRVLQEILTSDEYASPSLASSYDEQLMKKLRGLYASCMDEEQLNKLGTDPLAAVTNKIRKLLYGETTVVDAEAVKVQEKNITGLTAAIAYLHTRGIGGLFSAEIEGDVGNDPNFMTLWFSQPELGLPSKEYYDEDSFVELYQEVLERLLVTLSQEEEYVDATKVPVTTSGEEPVYQERLRVWPPWPWPPWGGDDDGDHDGGDHDSGPMDPEKAHKVAKNIIKFEKAIADVSLDLDILYQDPIATYNPVPIDNLTVQLPQIDFPEYFAAFTPRNFPNTVILTSVTYPSSLSVILNETDAETLEGYLVTRAALALSPYLGYDTEAWKAVRSLEERLKGLKKGAVGDRAEFCTTEVESALGFASGRYFVNETFAGDSKRKGTQIIKDIIDTFKKSLEHLEWMDDESRAAAAEKADAIRVKVGYPLSPNTENPASIAIYYSRVHVDSGKFLENILSSNANEEYLQWQKLGKARDLEAWEMYPSTVNAYFNPPANEIVFPAGILQPPFFSRAWPGYLSYGSFGQVASHELTHAFDSAGRLYNQQGKLEQWWTNVTSEGFKVRQDCIVEQYSEYTIDDGKGGVIHVNGNLTSGENIGDTGLIQSYRAWKAQYDSGLAHGSEYALPGLNFTREQLFFISFARGWARNIKTESAVARVRTDPHSPNQYRVDGTVYNIPEFAKAFNCSAKAKLNPPNEKRCLFW</sequence>
<keyword evidence="4" id="KW-0479">Metal-binding</keyword>
<dbReference type="PROSITE" id="PS51885">
    <property type="entry name" value="NEPRILYSIN"/>
    <property type="match status" value="1"/>
</dbReference>
<dbReference type="Gene3D" id="3.40.390.10">
    <property type="entry name" value="Collagenase (Catalytic Domain)"/>
    <property type="match status" value="1"/>
</dbReference>
<organism evidence="12 13">
    <name type="scientific">Fomitopsis schrenkii</name>
    <name type="common">Brown rot fungus</name>
    <dbReference type="NCBI Taxonomy" id="2126942"/>
    <lineage>
        <taxon>Eukaryota</taxon>
        <taxon>Fungi</taxon>
        <taxon>Dikarya</taxon>
        <taxon>Basidiomycota</taxon>
        <taxon>Agaricomycotina</taxon>
        <taxon>Agaricomycetes</taxon>
        <taxon>Polyporales</taxon>
        <taxon>Fomitopsis</taxon>
    </lineage>
</organism>
<proteinExistence type="inferred from homology"/>
<accession>S8ELY8</accession>
<dbReference type="HOGENOM" id="CLU_006187_2_0_1"/>
<dbReference type="PRINTS" id="PR00786">
    <property type="entry name" value="NEPRILYSIN"/>
</dbReference>
<dbReference type="InterPro" id="IPR000718">
    <property type="entry name" value="Peptidase_M13"/>
</dbReference>
<dbReference type="Pfam" id="PF05649">
    <property type="entry name" value="Peptidase_M13_N"/>
    <property type="match status" value="1"/>
</dbReference>
<name>S8ELY8_FOMSC</name>
<keyword evidence="13" id="KW-1185">Reference proteome</keyword>
<dbReference type="GO" id="GO:0046872">
    <property type="term" value="F:metal ion binding"/>
    <property type="evidence" value="ECO:0007669"/>
    <property type="project" value="UniProtKB-KW"/>
</dbReference>
<feature type="transmembrane region" description="Helical" evidence="9">
    <location>
        <begin position="14"/>
        <end position="36"/>
    </location>
</feature>
<evidence type="ECO:0000256" key="6">
    <source>
        <dbReference type="ARBA" id="ARBA00022833"/>
    </source>
</evidence>
<keyword evidence="5" id="KW-0378">Hydrolase</keyword>
<keyword evidence="7 12" id="KW-0482">Metalloprotease</keyword>
<keyword evidence="9" id="KW-1133">Transmembrane helix</keyword>
<evidence type="ECO:0000259" key="11">
    <source>
        <dbReference type="Pfam" id="PF05649"/>
    </source>
</evidence>
<dbReference type="InterPro" id="IPR024079">
    <property type="entry name" value="MetalloPept_cat_dom_sf"/>
</dbReference>